<dbReference type="AlphaFoldDB" id="A0A222E3Q0"/>
<evidence type="ECO:0000313" key="2">
    <source>
        <dbReference type="EMBL" id="ASP20608.1"/>
    </source>
</evidence>
<protein>
    <submittedName>
        <fullName evidence="2">Lysophospholipase L2</fullName>
        <ecNumber evidence="2">3.1.1.5</ecNumber>
    </submittedName>
</protein>
<evidence type="ECO:0000313" key="3">
    <source>
        <dbReference type="Proteomes" id="UP000203589"/>
    </source>
</evidence>
<proteinExistence type="predicted"/>
<organism evidence="2 3">
    <name type="scientific">Antarctobacter heliothermus</name>
    <dbReference type="NCBI Taxonomy" id="74033"/>
    <lineage>
        <taxon>Bacteria</taxon>
        <taxon>Pseudomonadati</taxon>
        <taxon>Pseudomonadota</taxon>
        <taxon>Alphaproteobacteria</taxon>
        <taxon>Rhodobacterales</taxon>
        <taxon>Roseobacteraceae</taxon>
        <taxon>Antarctobacter</taxon>
    </lineage>
</organism>
<dbReference type="InterPro" id="IPR029058">
    <property type="entry name" value="AB_hydrolase_fold"/>
</dbReference>
<dbReference type="Pfam" id="PF12146">
    <property type="entry name" value="Hydrolase_4"/>
    <property type="match status" value="1"/>
</dbReference>
<feature type="domain" description="Serine aminopeptidase S33" evidence="1">
    <location>
        <begin position="86"/>
        <end position="223"/>
    </location>
</feature>
<dbReference type="PANTHER" id="PTHR11614">
    <property type="entry name" value="PHOSPHOLIPASE-RELATED"/>
    <property type="match status" value="1"/>
</dbReference>
<sequence length="431" mass="48600">MRTIWGALTLRHFLIVLLTVFAVPVAALDEATVLEKTLAYLSRDADCTETTTEPATTQPGWERRVLTMPHDGYRLRYSRFGCAPGAKGALVIAPGRSEPSYEYAETAIDFIARGFAPVYVIDHRGQGLSPRLLEDPDKSHVEDFDDYIQDFTQFVAAVEADLLALDARPDLPLFLTSNSMGGAIAIGYFQKVDGETPFAAAALVSAMIHVNYISYTDKPPRWLNLRIYSETGVAVQGWWRCNIAWLWNGALCRDYASARTFGAYEPGTRQFEPDAEEVMTRSRARFALRTRMWDSFDWSGIRAAEYAGENWDGPQIGGTTNKWARDSVRFLRDMRAPESLTRMVDTPILLLSGTRDLRAYRQYPGVRDAPPDLSRHTRFCDDLNAASLAADKGYVCQFSAINGAFHEIYKERDRERNAALDMVEGFFLRHR</sequence>
<name>A0A222E3Q0_9RHOB</name>
<dbReference type="InterPro" id="IPR022742">
    <property type="entry name" value="Hydrolase_4"/>
</dbReference>
<dbReference type="Gene3D" id="3.40.50.1820">
    <property type="entry name" value="alpha/beta hydrolase"/>
    <property type="match status" value="1"/>
</dbReference>
<dbReference type="InterPro" id="IPR051044">
    <property type="entry name" value="MAG_DAG_Lipase"/>
</dbReference>
<dbReference type="EC" id="3.1.1.5" evidence="2"/>
<keyword evidence="2" id="KW-0378">Hydrolase</keyword>
<dbReference type="EMBL" id="CP022540">
    <property type="protein sequence ID" value="ASP20608.1"/>
    <property type="molecule type" value="Genomic_DNA"/>
</dbReference>
<evidence type="ECO:0000259" key="1">
    <source>
        <dbReference type="Pfam" id="PF12146"/>
    </source>
</evidence>
<gene>
    <name evidence="2" type="ORF">ANTHELSMS3_01923</name>
</gene>
<keyword evidence="3" id="KW-1185">Reference proteome</keyword>
<dbReference type="GO" id="GO:0004622">
    <property type="term" value="F:phosphatidylcholine lysophospholipase activity"/>
    <property type="evidence" value="ECO:0007669"/>
    <property type="project" value="UniProtKB-EC"/>
</dbReference>
<dbReference type="Proteomes" id="UP000203589">
    <property type="component" value="Chromosome"/>
</dbReference>
<reference evidence="2 3" key="1">
    <citation type="submission" date="2017-07" db="EMBL/GenBank/DDBJ databases">
        <title>Genome Sequence of Antarctobacter heliothermus Strain SMS3 Isolated from a culture of the Diatom Skeletonema marinoi.</title>
        <authorList>
            <person name="Topel M."/>
            <person name="Pinder M.I.M."/>
            <person name="Johansson O.N."/>
            <person name="Kourtchenko O."/>
            <person name="Godhe A."/>
            <person name="Clarke A.K."/>
        </authorList>
    </citation>
    <scope>NUCLEOTIDE SEQUENCE [LARGE SCALE GENOMIC DNA]</scope>
    <source>
        <strain evidence="2 3">SMS3</strain>
    </source>
</reference>
<dbReference type="SUPFAM" id="SSF53474">
    <property type="entry name" value="alpha/beta-Hydrolases"/>
    <property type="match status" value="1"/>
</dbReference>
<dbReference type="KEGG" id="aht:ANTHELSMS3_01923"/>
<accession>A0A222E3Q0</accession>